<dbReference type="EMBL" id="PXXW01000055">
    <property type="protein sequence ID" value="RAN92675.1"/>
    <property type="molecule type" value="Genomic_DNA"/>
</dbReference>
<accession>A0ABX9CAF9</accession>
<evidence type="ECO:0000313" key="3">
    <source>
        <dbReference type="Proteomes" id="UP000249334"/>
    </source>
</evidence>
<gene>
    <name evidence="2" type="ORF">GAR05_06167</name>
</gene>
<dbReference type="RefSeq" id="WP_181541198.1">
    <property type="nucleotide sequence ID" value="NZ_PXXW01000055.1"/>
</dbReference>
<name>A0ABX9CAF9_9ACTN</name>
<feature type="region of interest" description="Disordered" evidence="1">
    <location>
        <begin position="1"/>
        <end position="48"/>
    </location>
</feature>
<organism evidence="2 3">
    <name type="scientific">Micromonospora saelicesensis</name>
    <dbReference type="NCBI Taxonomy" id="285676"/>
    <lineage>
        <taxon>Bacteria</taxon>
        <taxon>Bacillati</taxon>
        <taxon>Actinomycetota</taxon>
        <taxon>Actinomycetes</taxon>
        <taxon>Micromonosporales</taxon>
        <taxon>Micromonosporaceae</taxon>
        <taxon>Micromonospora</taxon>
    </lineage>
</organism>
<feature type="compositionally biased region" description="Basic and acidic residues" evidence="1">
    <location>
        <begin position="23"/>
        <end position="41"/>
    </location>
</feature>
<proteinExistence type="predicted"/>
<evidence type="ECO:0000256" key="1">
    <source>
        <dbReference type="SAM" id="MobiDB-lite"/>
    </source>
</evidence>
<dbReference type="Proteomes" id="UP000249334">
    <property type="component" value="Unassembled WGS sequence"/>
</dbReference>
<comment type="caution">
    <text evidence="2">The sequence shown here is derived from an EMBL/GenBank/DDBJ whole genome shotgun (WGS) entry which is preliminary data.</text>
</comment>
<reference evidence="2 3" key="1">
    <citation type="submission" date="2018-03" db="EMBL/GenBank/DDBJ databases">
        <title>Genomic framework for the identification of Micromonospora saelicesensis and Micromonospora noduli.</title>
        <authorList>
            <person name="Riesco R."/>
            <person name="Trujillo M.E."/>
        </authorList>
    </citation>
    <scope>NUCLEOTIDE SEQUENCE [LARGE SCALE GENOMIC DNA]</scope>
    <source>
        <strain evidence="2 3">GAR05</strain>
    </source>
</reference>
<sequence>MGKKDTSGTYSTDGKGSAATERAMADIRKAQDRRYRADMDLRQNPPRR</sequence>
<evidence type="ECO:0000313" key="2">
    <source>
        <dbReference type="EMBL" id="RAN92675.1"/>
    </source>
</evidence>
<protein>
    <submittedName>
        <fullName evidence="2">Uncharacterized protein</fullName>
    </submittedName>
</protein>
<keyword evidence="3" id="KW-1185">Reference proteome</keyword>